<organism evidence="1 2">
    <name type="scientific">Artemisia annua</name>
    <name type="common">Sweet wormwood</name>
    <dbReference type="NCBI Taxonomy" id="35608"/>
    <lineage>
        <taxon>Eukaryota</taxon>
        <taxon>Viridiplantae</taxon>
        <taxon>Streptophyta</taxon>
        <taxon>Embryophyta</taxon>
        <taxon>Tracheophyta</taxon>
        <taxon>Spermatophyta</taxon>
        <taxon>Magnoliopsida</taxon>
        <taxon>eudicotyledons</taxon>
        <taxon>Gunneridae</taxon>
        <taxon>Pentapetalae</taxon>
        <taxon>asterids</taxon>
        <taxon>campanulids</taxon>
        <taxon>Asterales</taxon>
        <taxon>Asteraceae</taxon>
        <taxon>Asteroideae</taxon>
        <taxon>Anthemideae</taxon>
        <taxon>Artemisiinae</taxon>
        <taxon>Artemisia</taxon>
    </lineage>
</organism>
<evidence type="ECO:0000313" key="1">
    <source>
        <dbReference type="EMBL" id="PWA87102.1"/>
    </source>
</evidence>
<proteinExistence type="predicted"/>
<dbReference type="EMBL" id="PKPP01000947">
    <property type="protein sequence ID" value="PWA87102.1"/>
    <property type="molecule type" value="Genomic_DNA"/>
</dbReference>
<protein>
    <submittedName>
        <fullName evidence="1">Uncharacterized protein</fullName>
    </submittedName>
</protein>
<evidence type="ECO:0000313" key="2">
    <source>
        <dbReference type="Proteomes" id="UP000245207"/>
    </source>
</evidence>
<dbReference type="Proteomes" id="UP000245207">
    <property type="component" value="Unassembled WGS sequence"/>
</dbReference>
<accession>A0A2U1PN04</accession>
<reference evidence="1 2" key="1">
    <citation type="journal article" date="2018" name="Mol. Plant">
        <title>The genome of Artemisia annua provides insight into the evolution of Asteraceae family and artemisinin biosynthesis.</title>
        <authorList>
            <person name="Shen Q."/>
            <person name="Zhang L."/>
            <person name="Liao Z."/>
            <person name="Wang S."/>
            <person name="Yan T."/>
            <person name="Shi P."/>
            <person name="Liu M."/>
            <person name="Fu X."/>
            <person name="Pan Q."/>
            <person name="Wang Y."/>
            <person name="Lv Z."/>
            <person name="Lu X."/>
            <person name="Zhang F."/>
            <person name="Jiang W."/>
            <person name="Ma Y."/>
            <person name="Chen M."/>
            <person name="Hao X."/>
            <person name="Li L."/>
            <person name="Tang Y."/>
            <person name="Lv G."/>
            <person name="Zhou Y."/>
            <person name="Sun X."/>
            <person name="Brodelius P.E."/>
            <person name="Rose J.K.C."/>
            <person name="Tang K."/>
        </authorList>
    </citation>
    <scope>NUCLEOTIDE SEQUENCE [LARGE SCALE GENOMIC DNA]</scope>
    <source>
        <strain evidence="2">cv. Huhao1</strain>
        <tissue evidence="1">Leaf</tissue>
    </source>
</reference>
<comment type="caution">
    <text evidence="1">The sequence shown here is derived from an EMBL/GenBank/DDBJ whole genome shotgun (WGS) entry which is preliminary data.</text>
</comment>
<sequence length="197" mass="22240">MDTVHPRNKSNPETSNTFSFSNCIYHTTHISKKQQPKKYSSYTERGRKVECNKQLPQQATISTEMAIISGLLQGKGLEGPQRRKLEAVIHQIDNRFVPSLKAQQHCWMGLNLIRAAIGGLCFKFTLSQGVSFSCDLRKHKNMSIEAFMLQWTLNMWDGVVLTLTGLADACDMVGVYEVEDEDSDDDTLVLHKLSESD</sequence>
<dbReference type="AlphaFoldDB" id="A0A2U1PN04"/>
<gene>
    <name evidence="1" type="ORF">CTI12_AA135610</name>
</gene>
<name>A0A2U1PN04_ARTAN</name>
<keyword evidence="2" id="KW-1185">Reference proteome</keyword>